<evidence type="ECO:0000313" key="10">
    <source>
        <dbReference type="EMBL" id="CAI5383906.1"/>
    </source>
</evidence>
<evidence type="ECO:0000256" key="1">
    <source>
        <dbReference type="ARBA" id="ARBA00002753"/>
    </source>
</evidence>
<keyword evidence="7 8" id="KW-0693">Viral RNA replication</keyword>
<dbReference type="GO" id="GO:0003723">
    <property type="term" value="F:RNA binding"/>
    <property type="evidence" value="ECO:0007669"/>
    <property type="project" value="InterPro"/>
</dbReference>
<dbReference type="SUPFAM" id="SSF56672">
    <property type="entry name" value="DNA/RNA polymerases"/>
    <property type="match status" value="1"/>
</dbReference>
<dbReference type="InterPro" id="IPR002166">
    <property type="entry name" value="RNA_pol_HCV"/>
</dbReference>
<evidence type="ECO:0000256" key="8">
    <source>
        <dbReference type="RuleBase" id="RU363062"/>
    </source>
</evidence>
<keyword evidence="4 8" id="KW-0808">Transferase</keyword>
<sequence length="497" mass="57143">MVEIEKPSPLRKLRKLYHQQTFGTGLEYRVHNHSYANLRRGLLERVFYVQDSATKELVGCQEPLPGQFKQMEYLKRRFIRIVGTHTRISVKKFVDCYQGRKRTVYENAAASLCDIPLDRRDAHLKTFIKAEKFCITLKPDPAPRVIQPRNPRYNVALGRYLKHFEHHAYRALDQIWGGPTVMKGYSVEEVGQHIAEAWGQFQRPVAIGFDMSRFDQHVSVPALRFEHQCYLGAFKHDRELQRLLDWQLKNVGLGFASDGLIRYKKDGCRMSGDMNTALGNCLLACLITKHIFKGMPARLINNGDDCVLICDSSNLELVKSRLTSEWLKFGFDCIAEEPVHVLEEIRFCQMAPIFDGETYVMVRDPKVSMSKDAYSLVHWDNERVCRQWLKAVGQCGERITGGIPIVQEYYMAYQRAAAGVVENKNIREQSAAGVYMMAEKSKRVYKTPTQEARYSFYLAFGILPDFQEAAESVLRGADIEVRQGPSGYEHSLQWIMS</sequence>
<dbReference type="GO" id="GO:0000166">
    <property type="term" value="F:nucleotide binding"/>
    <property type="evidence" value="ECO:0007669"/>
    <property type="project" value="UniProtKB-KW"/>
</dbReference>
<dbReference type="InterPro" id="IPR043502">
    <property type="entry name" value="DNA/RNA_pol_sf"/>
</dbReference>
<evidence type="ECO:0000256" key="3">
    <source>
        <dbReference type="ARBA" id="ARBA00022484"/>
    </source>
</evidence>
<evidence type="ECO:0000256" key="6">
    <source>
        <dbReference type="ARBA" id="ARBA00022741"/>
    </source>
</evidence>
<dbReference type="Pfam" id="PF00998">
    <property type="entry name" value="RdRP_3"/>
    <property type="match status" value="1"/>
</dbReference>
<comment type="catalytic activity">
    <reaction evidence="8">
        <text>RNA(n) + a ribonucleoside 5'-triphosphate = RNA(n+1) + diphosphate</text>
        <dbReference type="Rhea" id="RHEA:21248"/>
        <dbReference type="Rhea" id="RHEA-COMP:14527"/>
        <dbReference type="Rhea" id="RHEA-COMP:17342"/>
        <dbReference type="ChEBI" id="CHEBI:33019"/>
        <dbReference type="ChEBI" id="CHEBI:61557"/>
        <dbReference type="ChEBI" id="CHEBI:140395"/>
        <dbReference type="EC" id="2.7.7.48"/>
    </reaction>
</comment>
<keyword evidence="6 8" id="KW-0547">Nucleotide-binding</keyword>
<evidence type="ECO:0000256" key="2">
    <source>
        <dbReference type="ARBA" id="ARBA00012494"/>
    </source>
</evidence>
<accession>A0A9C7GX94</accession>
<proteinExistence type="predicted"/>
<dbReference type="InterPro" id="IPR007094">
    <property type="entry name" value="RNA-dir_pol_PSvirus"/>
</dbReference>
<evidence type="ECO:0000256" key="7">
    <source>
        <dbReference type="ARBA" id="ARBA00022953"/>
    </source>
</evidence>
<feature type="domain" description="RdRp catalytic" evidence="9">
    <location>
        <begin position="204"/>
        <end position="318"/>
    </location>
</feature>
<reference evidence="10" key="1">
    <citation type="submission" date="2022-11" db="EMBL/GenBank/DDBJ databases">
        <authorList>
            <person name="Mifsud CO J."/>
            <person name="Holmes C E."/>
            <person name="Gallagher V R."/>
            <person name="Geoghegan L J."/>
        </authorList>
    </citation>
    <scope>NUCLEOTIDE SEQUENCE</scope>
</reference>
<organism evidence="10">
    <name type="scientific">Ihi tombusvirus</name>
    <dbReference type="NCBI Taxonomy" id="2933171"/>
    <lineage>
        <taxon>Viruses</taxon>
        <taxon>Riboviria</taxon>
        <taxon>Orthornavirae</taxon>
        <taxon>Kitrinoviricota</taxon>
        <taxon>Tolucaviricetes</taxon>
        <taxon>Tolivirales</taxon>
        <taxon>Tombusviridae</taxon>
        <taxon>Procedovirinae</taxon>
        <taxon>Tombusvirus</taxon>
    </lineage>
</organism>
<dbReference type="InterPro" id="IPR043128">
    <property type="entry name" value="Rev_trsase/Diguanyl_cyclase"/>
</dbReference>
<evidence type="ECO:0000256" key="4">
    <source>
        <dbReference type="ARBA" id="ARBA00022679"/>
    </source>
</evidence>
<name>A0A9C7GX94_9TOMB</name>
<dbReference type="PROSITE" id="PS50507">
    <property type="entry name" value="RDRP_SSRNA_POS"/>
    <property type="match status" value="1"/>
</dbReference>
<evidence type="ECO:0000256" key="5">
    <source>
        <dbReference type="ARBA" id="ARBA00022695"/>
    </source>
</evidence>
<dbReference type="Gene3D" id="3.30.70.270">
    <property type="match status" value="1"/>
</dbReference>
<keyword evidence="3 8" id="KW-0696">RNA-directed RNA polymerase</keyword>
<dbReference type="EC" id="2.7.7.48" evidence="2 8"/>
<dbReference type="GO" id="GO:0039694">
    <property type="term" value="P:viral RNA genome replication"/>
    <property type="evidence" value="ECO:0007669"/>
    <property type="project" value="InterPro"/>
</dbReference>
<dbReference type="GO" id="GO:0003968">
    <property type="term" value="F:RNA-directed RNA polymerase activity"/>
    <property type="evidence" value="ECO:0007669"/>
    <property type="project" value="UniProtKB-KW"/>
</dbReference>
<dbReference type="EMBL" id="OX380412">
    <property type="protein sequence ID" value="CAI5383906.1"/>
    <property type="molecule type" value="Genomic_RNA"/>
</dbReference>
<protein>
    <recommendedName>
        <fullName evidence="2 8">RNA-directed RNA polymerase</fullName>
        <ecNumber evidence="2 8">2.7.7.48</ecNumber>
    </recommendedName>
</protein>
<keyword evidence="5 8" id="KW-0548">Nucleotidyltransferase</keyword>
<comment type="function">
    <text evidence="1">RNA-dependent RNA polymerase that plays an essential role in the virus replication.</text>
</comment>
<evidence type="ECO:0000259" key="9">
    <source>
        <dbReference type="PROSITE" id="PS50507"/>
    </source>
</evidence>